<evidence type="ECO:0000256" key="1">
    <source>
        <dbReference type="RuleBase" id="RU004003"/>
    </source>
</evidence>
<dbReference type="PRINTS" id="PR00811">
    <property type="entry name" value="BCTERIALGSPD"/>
</dbReference>
<dbReference type="Pfam" id="PF00263">
    <property type="entry name" value="Secretin"/>
    <property type="match status" value="1"/>
</dbReference>
<feature type="domain" description="BON" evidence="3">
    <location>
        <begin position="125"/>
        <end position="195"/>
    </location>
</feature>
<gene>
    <name evidence="4" type="ORF">FBZ96_10941</name>
</gene>
<dbReference type="GO" id="GO:0009306">
    <property type="term" value="P:protein secretion"/>
    <property type="evidence" value="ECO:0007669"/>
    <property type="project" value="InterPro"/>
</dbReference>
<feature type="signal peptide" evidence="2">
    <location>
        <begin position="1"/>
        <end position="37"/>
    </location>
</feature>
<dbReference type="AlphaFoldDB" id="A0A560D958"/>
<evidence type="ECO:0000256" key="2">
    <source>
        <dbReference type="SAM" id="SignalP"/>
    </source>
</evidence>
<dbReference type="PANTHER" id="PTHR30332">
    <property type="entry name" value="PROBABLE GENERAL SECRETION PATHWAY PROTEIN D"/>
    <property type="match status" value="1"/>
</dbReference>
<keyword evidence="5" id="KW-1185">Reference proteome</keyword>
<organism evidence="4 5">
    <name type="scientific">Bradyrhizobium stylosanthis</name>
    <dbReference type="NCBI Taxonomy" id="1803665"/>
    <lineage>
        <taxon>Bacteria</taxon>
        <taxon>Pseudomonadati</taxon>
        <taxon>Pseudomonadota</taxon>
        <taxon>Alphaproteobacteria</taxon>
        <taxon>Hyphomicrobiales</taxon>
        <taxon>Nitrobacteraceae</taxon>
        <taxon>Bradyrhizobium</taxon>
    </lineage>
</organism>
<dbReference type="InterPro" id="IPR050810">
    <property type="entry name" value="Bact_Secretion_Sys_Channel"/>
</dbReference>
<dbReference type="Pfam" id="PF13629">
    <property type="entry name" value="T2SS-T3SS_pil_N"/>
    <property type="match status" value="1"/>
</dbReference>
<feature type="chain" id="PRO_5021810584" evidence="2">
    <location>
        <begin position="38"/>
        <end position="497"/>
    </location>
</feature>
<comment type="similarity">
    <text evidence="1">Belongs to the bacterial secretin family.</text>
</comment>
<dbReference type="Pfam" id="PF04972">
    <property type="entry name" value="BON"/>
    <property type="match status" value="1"/>
</dbReference>
<dbReference type="RefSeq" id="WP_063694250.1">
    <property type="nucleotide sequence ID" value="NZ_LVEM01000006.1"/>
</dbReference>
<protein>
    <submittedName>
        <fullName evidence="4">Pilus assembly protein CpaC</fullName>
    </submittedName>
</protein>
<proteinExistence type="inferred from homology"/>
<evidence type="ECO:0000259" key="3">
    <source>
        <dbReference type="PROSITE" id="PS50914"/>
    </source>
</evidence>
<dbReference type="GO" id="GO:0015627">
    <property type="term" value="C:type II protein secretion system complex"/>
    <property type="evidence" value="ECO:0007669"/>
    <property type="project" value="TreeGrafter"/>
</dbReference>
<dbReference type="STRING" id="1803665.GCA_001641335_07653"/>
<dbReference type="InterPro" id="IPR032789">
    <property type="entry name" value="T2SS-T3SS_pil_N"/>
</dbReference>
<keyword evidence="2" id="KW-0732">Signal</keyword>
<dbReference type="EMBL" id="VITK01000009">
    <property type="protein sequence ID" value="TWA93591.1"/>
    <property type="molecule type" value="Genomic_DNA"/>
</dbReference>
<name>A0A560D958_9BRAD</name>
<dbReference type="Proteomes" id="UP000319949">
    <property type="component" value="Unassembled WGS sequence"/>
</dbReference>
<dbReference type="PROSITE" id="PS50914">
    <property type="entry name" value="BON"/>
    <property type="match status" value="1"/>
</dbReference>
<dbReference type="PANTHER" id="PTHR30332:SF17">
    <property type="entry name" value="TYPE IV PILIATION SYSTEM PROTEIN DR_0774-RELATED"/>
    <property type="match status" value="1"/>
</dbReference>
<dbReference type="InterPro" id="IPR004846">
    <property type="entry name" value="T2SS/T3SS_dom"/>
</dbReference>
<evidence type="ECO:0000313" key="5">
    <source>
        <dbReference type="Proteomes" id="UP000319949"/>
    </source>
</evidence>
<accession>A0A560D958</accession>
<reference evidence="4 5" key="1">
    <citation type="submission" date="2019-06" db="EMBL/GenBank/DDBJ databases">
        <title>Genomic Encyclopedia of Type Strains, Phase IV (KMG-V): Genome sequencing to study the core and pangenomes of soil and plant-associated prokaryotes.</title>
        <authorList>
            <person name="Whitman W."/>
        </authorList>
    </citation>
    <scope>NUCLEOTIDE SEQUENCE [LARGE SCALE GENOMIC DNA]</scope>
    <source>
        <strain evidence="4 5">BR 510</strain>
    </source>
</reference>
<comment type="caution">
    <text evidence="4">The sequence shown here is derived from an EMBL/GenBank/DDBJ whole genome shotgun (WGS) entry which is preliminary data.</text>
</comment>
<dbReference type="InterPro" id="IPR007055">
    <property type="entry name" value="BON_dom"/>
</dbReference>
<dbReference type="InterPro" id="IPR001775">
    <property type="entry name" value="GspD/PilQ"/>
</dbReference>
<sequence>MKCRADLTTMRTSLVRALSFSAAVALVLNPALTPVLAADYRPVAGAPAPVPVAADGQMNARFLSLGVGKSIVIDLPRDIKDVLVADPKIANAVVRSAQRAYIIGATVGQTNIVFFDSAGQQIAAYDIAVKRDLNGVRAALKQILPGSDIQIDGLGESIVLSGTAANPMEAQQANELAARLAGGADKVVNSIVVRGRDQVMLKVTVAEVQRTIVKQLGIDLSANLNYGTSVVSFTNSNPFTALGRNLVDGNNLTTKFGATPSVQATLRAMETAGVIRTLAEPNLTAISGESATFIAGGEFPVPAGYSCDPTTHVCTTQISFKKFGISLNFTPIVLTEGKISLRVMTEVSELSNENAITLSQAVTSTSVNSLTVPSIRTRRAETSLEIPSGGAMAMAGLIQQQTKQAVSGLPGLMQLPILGTLFRSRDFVNNATELVVIVTPYVVRATTPKDLSRPDDGFSAPADPQAELIGNINRIYGVPGRTEPGRNYRGTYGFITD</sequence>
<evidence type="ECO:0000313" key="4">
    <source>
        <dbReference type="EMBL" id="TWA93591.1"/>
    </source>
</evidence>